<dbReference type="AlphaFoldDB" id="A0A1I5QTW9"/>
<keyword evidence="4" id="KW-0547">Nucleotide-binding</keyword>
<dbReference type="InterPro" id="IPR004358">
    <property type="entry name" value="Sig_transdc_His_kin-like_C"/>
</dbReference>
<comment type="catalytic activity">
    <reaction evidence="1">
        <text>ATP + protein L-histidine = ADP + protein N-phospho-L-histidine.</text>
        <dbReference type="EC" id="2.7.13.3"/>
    </reaction>
</comment>
<dbReference type="GO" id="GO:0000156">
    <property type="term" value="F:phosphorelay response regulator activity"/>
    <property type="evidence" value="ECO:0007669"/>
    <property type="project" value="TreeGrafter"/>
</dbReference>
<dbReference type="Pfam" id="PF02518">
    <property type="entry name" value="HATPase_c"/>
    <property type="match status" value="1"/>
</dbReference>
<evidence type="ECO:0000313" key="10">
    <source>
        <dbReference type="Proteomes" id="UP000199306"/>
    </source>
</evidence>
<evidence type="ECO:0000256" key="2">
    <source>
        <dbReference type="ARBA" id="ARBA00012438"/>
    </source>
</evidence>
<dbReference type="EMBL" id="FOXH01000003">
    <property type="protein sequence ID" value="SFP49471.1"/>
    <property type="molecule type" value="Genomic_DNA"/>
</dbReference>
<dbReference type="InterPro" id="IPR003594">
    <property type="entry name" value="HATPase_dom"/>
</dbReference>
<dbReference type="SUPFAM" id="SSF55874">
    <property type="entry name" value="ATPase domain of HSP90 chaperone/DNA topoisomerase II/histidine kinase"/>
    <property type="match status" value="1"/>
</dbReference>
<keyword evidence="7" id="KW-0902">Two-component regulatory system</keyword>
<evidence type="ECO:0000256" key="3">
    <source>
        <dbReference type="ARBA" id="ARBA00022679"/>
    </source>
</evidence>
<gene>
    <name evidence="9" type="ORF">SAMN04515674_103355</name>
</gene>
<evidence type="ECO:0000256" key="7">
    <source>
        <dbReference type="ARBA" id="ARBA00023012"/>
    </source>
</evidence>
<accession>A0A1I5QTW9</accession>
<dbReference type="InterPro" id="IPR005467">
    <property type="entry name" value="His_kinase_dom"/>
</dbReference>
<dbReference type="GO" id="GO:0007234">
    <property type="term" value="P:osmosensory signaling via phosphorelay pathway"/>
    <property type="evidence" value="ECO:0007669"/>
    <property type="project" value="TreeGrafter"/>
</dbReference>
<keyword evidence="6" id="KW-0067">ATP-binding</keyword>
<keyword evidence="10" id="KW-1185">Reference proteome</keyword>
<dbReference type="GO" id="GO:0005524">
    <property type="term" value="F:ATP binding"/>
    <property type="evidence" value="ECO:0007669"/>
    <property type="project" value="UniProtKB-KW"/>
</dbReference>
<dbReference type="RefSeq" id="WP_092014639.1">
    <property type="nucleotide sequence ID" value="NZ_FOXH01000003.1"/>
</dbReference>
<evidence type="ECO:0000256" key="1">
    <source>
        <dbReference type="ARBA" id="ARBA00000085"/>
    </source>
</evidence>
<dbReference type="GO" id="GO:0030295">
    <property type="term" value="F:protein kinase activator activity"/>
    <property type="evidence" value="ECO:0007669"/>
    <property type="project" value="TreeGrafter"/>
</dbReference>
<protein>
    <recommendedName>
        <fullName evidence="2">histidine kinase</fullName>
        <ecNumber evidence="2">2.7.13.3</ecNumber>
    </recommendedName>
</protein>
<dbReference type="Proteomes" id="UP000199306">
    <property type="component" value="Unassembled WGS sequence"/>
</dbReference>
<dbReference type="PANTHER" id="PTHR42878">
    <property type="entry name" value="TWO-COMPONENT HISTIDINE KINASE"/>
    <property type="match status" value="1"/>
</dbReference>
<dbReference type="PROSITE" id="PS50109">
    <property type="entry name" value="HIS_KIN"/>
    <property type="match status" value="1"/>
</dbReference>
<dbReference type="GO" id="GO:0004673">
    <property type="term" value="F:protein histidine kinase activity"/>
    <property type="evidence" value="ECO:0007669"/>
    <property type="project" value="UniProtKB-EC"/>
</dbReference>
<dbReference type="EC" id="2.7.13.3" evidence="2"/>
<dbReference type="OrthoDB" id="1931120at2"/>
<evidence type="ECO:0000256" key="4">
    <source>
        <dbReference type="ARBA" id="ARBA00022741"/>
    </source>
</evidence>
<keyword evidence="3" id="KW-0808">Transferase</keyword>
<evidence type="ECO:0000259" key="8">
    <source>
        <dbReference type="PROSITE" id="PS50109"/>
    </source>
</evidence>
<dbReference type="PANTHER" id="PTHR42878:SF7">
    <property type="entry name" value="SENSOR HISTIDINE KINASE GLRK"/>
    <property type="match status" value="1"/>
</dbReference>
<dbReference type="PRINTS" id="PR00344">
    <property type="entry name" value="BCTRLSENSOR"/>
</dbReference>
<evidence type="ECO:0000256" key="5">
    <source>
        <dbReference type="ARBA" id="ARBA00022777"/>
    </source>
</evidence>
<dbReference type="Gene3D" id="3.30.565.10">
    <property type="entry name" value="Histidine kinase-like ATPase, C-terminal domain"/>
    <property type="match status" value="1"/>
</dbReference>
<feature type="domain" description="Histidine kinase" evidence="8">
    <location>
        <begin position="224"/>
        <end position="438"/>
    </location>
</feature>
<organism evidence="9 10">
    <name type="scientific">Pseudarcicella hirudinis</name>
    <dbReference type="NCBI Taxonomy" id="1079859"/>
    <lineage>
        <taxon>Bacteria</taxon>
        <taxon>Pseudomonadati</taxon>
        <taxon>Bacteroidota</taxon>
        <taxon>Cytophagia</taxon>
        <taxon>Cytophagales</taxon>
        <taxon>Flectobacillaceae</taxon>
        <taxon>Pseudarcicella</taxon>
    </lineage>
</organism>
<dbReference type="InterPro" id="IPR036890">
    <property type="entry name" value="HATPase_C_sf"/>
</dbReference>
<proteinExistence type="predicted"/>
<dbReference type="InterPro" id="IPR050351">
    <property type="entry name" value="BphY/WalK/GraS-like"/>
</dbReference>
<reference evidence="9 10" key="1">
    <citation type="submission" date="2016-10" db="EMBL/GenBank/DDBJ databases">
        <authorList>
            <person name="de Groot N.N."/>
        </authorList>
    </citation>
    <scope>NUCLEOTIDE SEQUENCE [LARGE SCALE GENOMIC DNA]</scope>
    <source>
        <strain evidence="10">E92,LMG 26720,CCM 7988</strain>
    </source>
</reference>
<name>A0A1I5QTW9_9BACT</name>
<dbReference type="STRING" id="1079859.SAMN04515674_103355"/>
<dbReference type="SMART" id="SM00387">
    <property type="entry name" value="HATPase_c"/>
    <property type="match status" value="1"/>
</dbReference>
<evidence type="ECO:0000313" key="9">
    <source>
        <dbReference type="EMBL" id="SFP49471.1"/>
    </source>
</evidence>
<evidence type="ECO:0000256" key="6">
    <source>
        <dbReference type="ARBA" id="ARBA00022840"/>
    </source>
</evidence>
<sequence length="438" mass="49476">MSKRYEISLTVRVAFLFISLSLAAFCLANAKYNLLIMLGSLLIYQVVNFIQFINKTNTELAQFIEAVQYRDFSLQFAEKNAPVSVRQLRKAFNQINNTFKQLSSEKEEQFQYLQKVLELVDTGILSYNAEGEIGWMNESLKKMLNVPYLRNLSSLEKRDESLYDAIVSLKTGSNNLVKIAGKQVLLAKTAFMVNNERAELIAFQNVNEAIEDTEAQAYQKLLRVMTHEIMNSVAPIASLAGTIQNRLNKENFPKSEYFDDIELGILTIKNRSENLLKFADTYRTLSKVAVSSFSTIYVRDLFENVELLLESNLEQKGVELEVVMKDWEMTLEADNALIEQVLINLLINAVDAVKEASEPKIRLSAYVSDEARPVIEVRDNGTGMSVEMMDKIFVPFFTSKKNGSGIGLSLSKQIMALHKGAILVESVEGKGTVFKLIF</sequence>
<keyword evidence="5 9" id="KW-0418">Kinase</keyword>